<protein>
    <recommendedName>
        <fullName evidence="1">PEP-utilising enzyme mobile domain-containing protein</fullName>
    </recommendedName>
</protein>
<dbReference type="InterPro" id="IPR008279">
    <property type="entry name" value="PEP-util_enz_mobile_dom"/>
</dbReference>
<dbReference type="Gene3D" id="3.50.30.10">
    <property type="entry name" value="Phosphohistidine domain"/>
    <property type="match status" value="1"/>
</dbReference>
<evidence type="ECO:0000313" key="3">
    <source>
        <dbReference type="Proteomes" id="UP000034207"/>
    </source>
</evidence>
<reference evidence="2 3" key="1">
    <citation type="journal article" date="2015" name="Nature">
        <title>rRNA introns, odd ribosomes, and small enigmatic genomes across a large radiation of phyla.</title>
        <authorList>
            <person name="Brown C.T."/>
            <person name="Hug L.A."/>
            <person name="Thomas B.C."/>
            <person name="Sharon I."/>
            <person name="Castelle C.J."/>
            <person name="Singh A."/>
            <person name="Wilkins M.J."/>
            <person name="Williams K.H."/>
            <person name="Banfield J.F."/>
        </authorList>
    </citation>
    <scope>NUCLEOTIDE SEQUENCE [LARGE SCALE GENOMIC DNA]</scope>
</reference>
<comment type="caution">
    <text evidence="2">The sequence shown here is derived from an EMBL/GenBank/DDBJ whole genome shotgun (WGS) entry which is preliminary data.</text>
</comment>
<evidence type="ECO:0000259" key="1">
    <source>
        <dbReference type="Pfam" id="PF00391"/>
    </source>
</evidence>
<gene>
    <name evidence="2" type="ORF">UT18_C0013G0025</name>
</gene>
<dbReference type="Pfam" id="PF00391">
    <property type="entry name" value="PEP-utilizers"/>
    <property type="match status" value="1"/>
</dbReference>
<accession>A0A0G0LPZ6</accession>
<evidence type="ECO:0000313" key="2">
    <source>
        <dbReference type="EMBL" id="KKQ93978.1"/>
    </source>
</evidence>
<organism evidence="2 3">
    <name type="scientific">candidate division CPR2 bacterium GW2011_GWC2_39_10</name>
    <dbReference type="NCBI Taxonomy" id="1618345"/>
    <lineage>
        <taxon>Bacteria</taxon>
        <taxon>Bacteria division CPR2</taxon>
    </lineage>
</organism>
<sequence>MKEQLNEIPCVVGTHAATKALKNGDKILIDMNAGIIHKKHSKEEK</sequence>
<dbReference type="AlphaFoldDB" id="A0A0G0LPZ6"/>
<dbReference type="Proteomes" id="UP000034207">
    <property type="component" value="Unassembled WGS sequence"/>
</dbReference>
<proteinExistence type="predicted"/>
<dbReference type="GO" id="GO:0016772">
    <property type="term" value="F:transferase activity, transferring phosphorus-containing groups"/>
    <property type="evidence" value="ECO:0007669"/>
    <property type="project" value="InterPro"/>
</dbReference>
<dbReference type="EMBL" id="LBVV01000013">
    <property type="protein sequence ID" value="KKQ93978.1"/>
    <property type="molecule type" value="Genomic_DNA"/>
</dbReference>
<dbReference type="InterPro" id="IPR036637">
    <property type="entry name" value="Phosphohistidine_dom_sf"/>
</dbReference>
<name>A0A0G0LPZ6_UNCC2</name>
<feature type="domain" description="PEP-utilising enzyme mobile" evidence="1">
    <location>
        <begin position="7"/>
        <end position="34"/>
    </location>
</feature>
<dbReference type="SUPFAM" id="SSF52009">
    <property type="entry name" value="Phosphohistidine domain"/>
    <property type="match status" value="1"/>
</dbReference>
<dbReference type="STRING" id="1618345.UT18_C0013G0025"/>